<dbReference type="Pfam" id="PF04093">
    <property type="entry name" value="MreD"/>
    <property type="match status" value="1"/>
</dbReference>
<feature type="transmembrane region" description="Helical" evidence="8">
    <location>
        <begin position="38"/>
        <end position="66"/>
    </location>
</feature>
<protein>
    <submittedName>
        <fullName evidence="9">Uncharacterized protein</fullName>
    </submittedName>
</protein>
<feature type="transmembrane region" description="Helical" evidence="8">
    <location>
        <begin position="139"/>
        <end position="157"/>
    </location>
</feature>
<feature type="transmembrane region" description="Helical" evidence="8">
    <location>
        <begin position="98"/>
        <end position="119"/>
    </location>
</feature>
<gene>
    <name evidence="9" type="ORF">AVDCRST_MAG41-1031</name>
</gene>
<feature type="transmembrane region" description="Helical" evidence="8">
    <location>
        <begin position="6"/>
        <end position="26"/>
    </location>
</feature>
<accession>A0A6J4HST7</accession>
<dbReference type="NCBIfam" id="TIGR03426">
    <property type="entry name" value="shape_MreD"/>
    <property type="match status" value="1"/>
</dbReference>
<dbReference type="GO" id="GO:0005886">
    <property type="term" value="C:plasma membrane"/>
    <property type="evidence" value="ECO:0007669"/>
    <property type="project" value="UniProtKB-SubCell"/>
</dbReference>
<organism evidence="9">
    <name type="scientific">uncultured Mycobacteriales bacterium</name>
    <dbReference type="NCBI Taxonomy" id="581187"/>
    <lineage>
        <taxon>Bacteria</taxon>
        <taxon>Bacillati</taxon>
        <taxon>Actinomycetota</taxon>
        <taxon>Actinomycetes</taxon>
        <taxon>Mycobacteriales</taxon>
        <taxon>environmental samples</taxon>
    </lineage>
</organism>
<feature type="transmembrane region" description="Helical" evidence="8">
    <location>
        <begin position="72"/>
        <end position="91"/>
    </location>
</feature>
<reference evidence="9" key="1">
    <citation type="submission" date="2020-02" db="EMBL/GenBank/DDBJ databases">
        <authorList>
            <person name="Meier V. D."/>
        </authorList>
    </citation>
    <scope>NUCLEOTIDE SEQUENCE</scope>
    <source>
        <strain evidence="9">AVDCRST_MAG41</strain>
    </source>
</reference>
<name>A0A6J4HST7_9ACTN</name>
<dbReference type="EMBL" id="CADCTP010000099">
    <property type="protein sequence ID" value="CAA9231965.1"/>
    <property type="molecule type" value="Genomic_DNA"/>
</dbReference>
<dbReference type="AlphaFoldDB" id="A0A6J4HST7"/>
<evidence type="ECO:0000256" key="7">
    <source>
        <dbReference type="ARBA" id="ARBA00023136"/>
    </source>
</evidence>
<keyword evidence="4 8" id="KW-0812">Transmembrane</keyword>
<evidence type="ECO:0000256" key="2">
    <source>
        <dbReference type="ARBA" id="ARBA00007776"/>
    </source>
</evidence>
<evidence type="ECO:0000256" key="8">
    <source>
        <dbReference type="SAM" id="Phobius"/>
    </source>
</evidence>
<keyword evidence="7 8" id="KW-0472">Membrane</keyword>
<evidence type="ECO:0000256" key="5">
    <source>
        <dbReference type="ARBA" id="ARBA00022960"/>
    </source>
</evidence>
<evidence type="ECO:0000256" key="6">
    <source>
        <dbReference type="ARBA" id="ARBA00022989"/>
    </source>
</evidence>
<keyword evidence="5" id="KW-0133">Cell shape</keyword>
<evidence type="ECO:0000256" key="4">
    <source>
        <dbReference type="ARBA" id="ARBA00022692"/>
    </source>
</evidence>
<comment type="similarity">
    <text evidence="2">Belongs to the MreD family.</text>
</comment>
<comment type="subcellular location">
    <subcellularLocation>
        <location evidence="1">Cell membrane</location>
        <topology evidence="1">Multi-pass membrane protein</topology>
    </subcellularLocation>
</comment>
<proteinExistence type="inferred from homology"/>
<dbReference type="InterPro" id="IPR007227">
    <property type="entry name" value="Cell_shape_determining_MreD"/>
</dbReference>
<sequence>MRTGPGPGVLAAVAIVAAVVLQAAVFARLPLPGGPPSLVLVLVVAIGLAGGANAGLAAGFGAGLLVDLLSDHPVGILALFFALAGFVAGLLEADVERTVLAPVVVVALSTAAVYLAYLGVLGLLDRSAADGVRGVLGTVAYDVVLTPFVVPLVAAVARRMAPARRLP</sequence>
<evidence type="ECO:0000256" key="1">
    <source>
        <dbReference type="ARBA" id="ARBA00004651"/>
    </source>
</evidence>
<keyword evidence="3" id="KW-1003">Cell membrane</keyword>
<evidence type="ECO:0000313" key="9">
    <source>
        <dbReference type="EMBL" id="CAA9231965.1"/>
    </source>
</evidence>
<evidence type="ECO:0000256" key="3">
    <source>
        <dbReference type="ARBA" id="ARBA00022475"/>
    </source>
</evidence>
<dbReference type="GO" id="GO:0008360">
    <property type="term" value="P:regulation of cell shape"/>
    <property type="evidence" value="ECO:0007669"/>
    <property type="project" value="UniProtKB-KW"/>
</dbReference>
<keyword evidence="6 8" id="KW-1133">Transmembrane helix</keyword>